<dbReference type="Gene3D" id="3.40.50.1820">
    <property type="entry name" value="alpha/beta hydrolase"/>
    <property type="match status" value="1"/>
</dbReference>
<sequence>MVHAGLSDELHPTPPVPRVVGSLLHFTEIRSRFLPHPHDVIVCLPPDYDLNSDRRYPVLYLHDGQNVFDDLAMSPFGVQWGIDTTARALMHAQVIEPMIIVAIGNAGRDRIDEYTPTRDNAHDAGGLADRYGQMLVYELKPWVDHNWRTRRGARDTGLAGSSLGGLLTLHLGLTHSAVFGKIGLLSPSVWWDDRWIVRQLVANNGLRPELKIWLDVGTGEARMLKGTRLLYRMLLRKGWQPGHDLLYMEADGALHDERAWGERSGLFLRFLFPATTSSNDALAMSMSSGMA</sequence>
<dbReference type="EMBL" id="CP053085">
    <property type="protein sequence ID" value="QJR37000.1"/>
    <property type="molecule type" value="Genomic_DNA"/>
</dbReference>
<name>A0A6M4IQH2_9BACT</name>
<dbReference type="Proteomes" id="UP000500938">
    <property type="component" value="Chromosome"/>
</dbReference>
<keyword evidence="1" id="KW-0378">Hydrolase</keyword>
<dbReference type="KEGG" id="ggr:HKW67_16475"/>
<keyword evidence="2" id="KW-1185">Reference proteome</keyword>
<dbReference type="InterPro" id="IPR029058">
    <property type="entry name" value="AB_hydrolase_fold"/>
</dbReference>
<dbReference type="InterPro" id="IPR050583">
    <property type="entry name" value="Mycobacterial_A85_antigen"/>
</dbReference>
<gene>
    <name evidence="1" type="ORF">HKW67_16475</name>
</gene>
<reference evidence="1 2" key="1">
    <citation type="submission" date="2020-05" db="EMBL/GenBank/DDBJ databases">
        <title>Complete genome sequence of Gemmatimonas greenlandica TET16.</title>
        <authorList>
            <person name="Zeng Y."/>
        </authorList>
    </citation>
    <scope>NUCLEOTIDE SEQUENCE [LARGE SCALE GENOMIC DNA]</scope>
    <source>
        <strain evidence="1 2">TET16</strain>
    </source>
</reference>
<proteinExistence type="predicted"/>
<organism evidence="1 2">
    <name type="scientific">Gemmatimonas groenlandica</name>
    <dbReference type="NCBI Taxonomy" id="2732249"/>
    <lineage>
        <taxon>Bacteria</taxon>
        <taxon>Pseudomonadati</taxon>
        <taxon>Gemmatimonadota</taxon>
        <taxon>Gemmatimonadia</taxon>
        <taxon>Gemmatimonadales</taxon>
        <taxon>Gemmatimonadaceae</taxon>
        <taxon>Gemmatimonas</taxon>
    </lineage>
</organism>
<dbReference type="Pfam" id="PF00756">
    <property type="entry name" value="Esterase"/>
    <property type="match status" value="1"/>
</dbReference>
<dbReference type="SUPFAM" id="SSF53474">
    <property type="entry name" value="alpha/beta-Hydrolases"/>
    <property type="match status" value="1"/>
</dbReference>
<evidence type="ECO:0000313" key="1">
    <source>
        <dbReference type="EMBL" id="QJR37000.1"/>
    </source>
</evidence>
<dbReference type="PANTHER" id="PTHR48098:SF6">
    <property type="entry name" value="FERRI-BACILLIBACTIN ESTERASE BESA"/>
    <property type="match status" value="1"/>
</dbReference>
<dbReference type="AlphaFoldDB" id="A0A6M4IQH2"/>
<dbReference type="GO" id="GO:0016787">
    <property type="term" value="F:hydrolase activity"/>
    <property type="evidence" value="ECO:0007669"/>
    <property type="project" value="UniProtKB-KW"/>
</dbReference>
<dbReference type="PANTHER" id="PTHR48098">
    <property type="entry name" value="ENTEROCHELIN ESTERASE-RELATED"/>
    <property type="match status" value="1"/>
</dbReference>
<evidence type="ECO:0000313" key="2">
    <source>
        <dbReference type="Proteomes" id="UP000500938"/>
    </source>
</evidence>
<dbReference type="InterPro" id="IPR000801">
    <property type="entry name" value="Esterase-like"/>
</dbReference>
<protein>
    <submittedName>
        <fullName evidence="1">Alpha/beta hydrolase</fullName>
    </submittedName>
</protein>
<dbReference type="RefSeq" id="WP_171226433.1">
    <property type="nucleotide sequence ID" value="NZ_CP053085.1"/>
</dbReference>
<accession>A0A6M4IQH2</accession>